<protein>
    <submittedName>
        <fullName evidence="1">Uncharacterized protein</fullName>
    </submittedName>
</protein>
<dbReference type="AlphaFoldDB" id="A0A1X6WKN0"/>
<organism evidence="1 2">
    <name type="scientific">Vagococcus fluvialis bH819</name>
    <dbReference type="NCBI Taxonomy" id="1255619"/>
    <lineage>
        <taxon>Bacteria</taxon>
        <taxon>Bacillati</taxon>
        <taxon>Bacillota</taxon>
        <taxon>Bacilli</taxon>
        <taxon>Lactobacillales</taxon>
        <taxon>Enterococcaceae</taxon>
        <taxon>Vagococcus</taxon>
    </lineage>
</organism>
<evidence type="ECO:0000313" key="2">
    <source>
        <dbReference type="Proteomes" id="UP000195918"/>
    </source>
</evidence>
<gene>
    <name evidence="1" type="ORF">FM121_01845</name>
</gene>
<sequence length="65" mass="8103">MKEKFTVYHIVTRKKMYIGQIFNFDKNQKNQLYRFFFEKEQSNSKEQNYIQIINNNYVNDEINLN</sequence>
<dbReference type="Proteomes" id="UP000195918">
    <property type="component" value="Unassembled WGS sequence"/>
</dbReference>
<dbReference type="RefSeq" id="WP_218778610.1">
    <property type="nucleotide sequence ID" value="NZ_FWFD01000003.1"/>
</dbReference>
<evidence type="ECO:0000313" key="1">
    <source>
        <dbReference type="EMBL" id="SLM84807.1"/>
    </source>
</evidence>
<dbReference type="SUPFAM" id="SSF56399">
    <property type="entry name" value="ADP-ribosylation"/>
    <property type="match status" value="1"/>
</dbReference>
<dbReference type="Gene3D" id="1.10.3800.10">
    <property type="entry name" value="ADP-ribosylation domain"/>
    <property type="match status" value="1"/>
</dbReference>
<keyword evidence="2" id="KW-1185">Reference proteome</keyword>
<reference evidence="2" key="1">
    <citation type="submission" date="2017-02" db="EMBL/GenBank/DDBJ databases">
        <authorList>
            <person name="Dridi B."/>
        </authorList>
    </citation>
    <scope>NUCLEOTIDE SEQUENCE [LARGE SCALE GENOMIC DNA]</scope>
    <source>
        <strain evidence="2">bH819</strain>
    </source>
</reference>
<name>A0A1X6WKN0_9ENTE</name>
<dbReference type="EMBL" id="FWFD01000003">
    <property type="protein sequence ID" value="SLM84807.1"/>
    <property type="molecule type" value="Genomic_DNA"/>
</dbReference>
<accession>A0A1X6WKN0</accession>
<proteinExistence type="predicted"/>